<accession>A0A089LY45</accession>
<dbReference type="KEGG" id="pste:PSTEL_24715"/>
<organism evidence="4 5">
    <name type="scientific">Paenibacillus stellifer</name>
    <dbReference type="NCBI Taxonomy" id="169760"/>
    <lineage>
        <taxon>Bacteria</taxon>
        <taxon>Bacillati</taxon>
        <taxon>Bacillota</taxon>
        <taxon>Bacilli</taxon>
        <taxon>Bacillales</taxon>
        <taxon>Paenibacillaceae</taxon>
        <taxon>Paenibacillus</taxon>
    </lineage>
</organism>
<sequence>MPENKGRPAGGEDAGTDLADQEKLGDLLNMVIKKEIREGHNSTMLPFLSIVKRSSPTMLRHGVLTPSFCLILQGSKKLYLGQDIIYYHAGDYVTSLIDMPASGQTVHATSESPYIGLRVDLSTQEIASVIMEAGIADKPKRTQAHKAAFVGKSNSALLDAFIRLMKLPDRHQDAVFLGNLIKREMIYHLLTGCSGHLFLQMTFFTQQRDGIGKAIGWIRDNYASSFTVAELARMSNMSISGLHHKFKEVTTLGPLQYQKSIRLQEARRLMLSEAMDATSAAREVGYESPTQFNREYRRLFGLPPLRDIREIRQRQYPVTNLMDS</sequence>
<dbReference type="Pfam" id="PF12833">
    <property type="entry name" value="HTH_18"/>
    <property type="match status" value="1"/>
</dbReference>
<dbReference type="PROSITE" id="PS01124">
    <property type="entry name" value="HTH_ARAC_FAMILY_2"/>
    <property type="match status" value="1"/>
</dbReference>
<dbReference type="Gene3D" id="1.10.10.60">
    <property type="entry name" value="Homeodomain-like"/>
    <property type="match status" value="1"/>
</dbReference>
<dbReference type="InterPro" id="IPR009594">
    <property type="entry name" value="Tscrpt_reg_HTH_AraC_N"/>
</dbReference>
<dbReference type="InterPro" id="IPR018060">
    <property type="entry name" value="HTH_AraC"/>
</dbReference>
<dbReference type="STRING" id="169760.PSTEL_24715"/>
<dbReference type="RefSeq" id="WP_038699192.1">
    <property type="nucleotide sequence ID" value="NZ_CP009286.1"/>
</dbReference>
<dbReference type="SUPFAM" id="SSF46689">
    <property type="entry name" value="Homeodomain-like"/>
    <property type="match status" value="2"/>
</dbReference>
<dbReference type="PANTHER" id="PTHR43436">
    <property type="entry name" value="ARAC-FAMILY TRANSCRIPTIONAL REGULATOR"/>
    <property type="match status" value="1"/>
</dbReference>
<feature type="domain" description="HTH araC/xylS-type" evidence="3">
    <location>
        <begin position="212"/>
        <end position="310"/>
    </location>
</feature>
<evidence type="ECO:0000313" key="4">
    <source>
        <dbReference type="EMBL" id="AIQ65832.1"/>
    </source>
</evidence>
<dbReference type="GO" id="GO:0003700">
    <property type="term" value="F:DNA-binding transcription factor activity"/>
    <property type="evidence" value="ECO:0007669"/>
    <property type="project" value="InterPro"/>
</dbReference>
<dbReference type="AlphaFoldDB" id="A0A089LY45"/>
<dbReference type="GO" id="GO:0043565">
    <property type="term" value="F:sequence-specific DNA binding"/>
    <property type="evidence" value="ECO:0007669"/>
    <property type="project" value="InterPro"/>
</dbReference>
<gene>
    <name evidence="4" type="ORF">PSTEL_24715</name>
</gene>
<reference evidence="4 5" key="1">
    <citation type="submission" date="2014-08" db="EMBL/GenBank/DDBJ databases">
        <title>Comparative genomics of the Paenibacillus odorifer group.</title>
        <authorList>
            <person name="den Bakker H.C."/>
            <person name="Tsai Y.-C."/>
            <person name="Martin N."/>
            <person name="Korlach J."/>
            <person name="Wiedmann M."/>
        </authorList>
    </citation>
    <scope>NUCLEOTIDE SEQUENCE [LARGE SCALE GENOMIC DNA]</scope>
    <source>
        <strain evidence="4 5">DSM 14472</strain>
    </source>
</reference>
<dbReference type="Proteomes" id="UP000029507">
    <property type="component" value="Chromosome"/>
</dbReference>
<dbReference type="EMBL" id="CP009286">
    <property type="protein sequence ID" value="AIQ65832.1"/>
    <property type="molecule type" value="Genomic_DNA"/>
</dbReference>
<name>A0A089LY45_9BACL</name>
<proteinExistence type="predicted"/>
<dbReference type="InterPro" id="IPR009057">
    <property type="entry name" value="Homeodomain-like_sf"/>
</dbReference>
<dbReference type="SMART" id="SM00342">
    <property type="entry name" value="HTH_ARAC"/>
    <property type="match status" value="1"/>
</dbReference>
<keyword evidence="2" id="KW-0804">Transcription</keyword>
<keyword evidence="5" id="KW-1185">Reference proteome</keyword>
<evidence type="ECO:0000256" key="1">
    <source>
        <dbReference type="ARBA" id="ARBA00023015"/>
    </source>
</evidence>
<dbReference type="PANTHER" id="PTHR43436:SF1">
    <property type="entry name" value="TRANSCRIPTIONAL REGULATORY PROTEIN"/>
    <property type="match status" value="1"/>
</dbReference>
<evidence type="ECO:0000259" key="3">
    <source>
        <dbReference type="PROSITE" id="PS01124"/>
    </source>
</evidence>
<evidence type="ECO:0000313" key="5">
    <source>
        <dbReference type="Proteomes" id="UP000029507"/>
    </source>
</evidence>
<evidence type="ECO:0000256" key="2">
    <source>
        <dbReference type="ARBA" id="ARBA00023163"/>
    </source>
</evidence>
<dbReference type="HOGENOM" id="CLU_000445_100_0_9"/>
<keyword evidence="1" id="KW-0805">Transcription regulation</keyword>
<protein>
    <submittedName>
        <fullName evidence="4">AraC family transcriptional regulator</fullName>
    </submittedName>
</protein>
<dbReference type="Pfam" id="PF06719">
    <property type="entry name" value="AraC_N"/>
    <property type="match status" value="1"/>
</dbReference>